<organism evidence="1">
    <name type="scientific">Tanacetum cinerariifolium</name>
    <name type="common">Dalmatian daisy</name>
    <name type="synonym">Chrysanthemum cinerariifolium</name>
    <dbReference type="NCBI Taxonomy" id="118510"/>
    <lineage>
        <taxon>Eukaryota</taxon>
        <taxon>Viridiplantae</taxon>
        <taxon>Streptophyta</taxon>
        <taxon>Embryophyta</taxon>
        <taxon>Tracheophyta</taxon>
        <taxon>Spermatophyta</taxon>
        <taxon>Magnoliopsida</taxon>
        <taxon>eudicotyledons</taxon>
        <taxon>Gunneridae</taxon>
        <taxon>Pentapetalae</taxon>
        <taxon>asterids</taxon>
        <taxon>campanulids</taxon>
        <taxon>Asterales</taxon>
        <taxon>Asteraceae</taxon>
        <taxon>Asteroideae</taxon>
        <taxon>Anthemideae</taxon>
        <taxon>Anthemidinae</taxon>
        <taxon>Tanacetum</taxon>
    </lineage>
</organism>
<gene>
    <name evidence="1" type="ORF">Tci_919590</name>
</gene>
<protein>
    <submittedName>
        <fullName evidence="1">Uncharacterized protein</fullName>
    </submittedName>
</protein>
<sequence length="25" mass="2663">GGSEAVAVEQWKWSNGGRAVMVVMN</sequence>
<dbReference type="AlphaFoldDB" id="A0A699WS87"/>
<name>A0A699WS87_TANCI</name>
<feature type="non-terminal residue" evidence="1">
    <location>
        <position position="1"/>
    </location>
</feature>
<reference evidence="1" key="1">
    <citation type="journal article" date="2019" name="Sci. Rep.">
        <title>Draft genome of Tanacetum cinerariifolium, the natural source of mosquito coil.</title>
        <authorList>
            <person name="Yamashiro T."/>
            <person name="Shiraishi A."/>
            <person name="Satake H."/>
            <person name="Nakayama K."/>
        </authorList>
    </citation>
    <scope>NUCLEOTIDE SEQUENCE</scope>
</reference>
<evidence type="ECO:0000313" key="1">
    <source>
        <dbReference type="EMBL" id="GFD47621.1"/>
    </source>
</evidence>
<accession>A0A699WS87</accession>
<comment type="caution">
    <text evidence="1">The sequence shown here is derived from an EMBL/GenBank/DDBJ whole genome shotgun (WGS) entry which is preliminary data.</text>
</comment>
<dbReference type="EMBL" id="BKCJ011703451">
    <property type="protein sequence ID" value="GFD47621.1"/>
    <property type="molecule type" value="Genomic_DNA"/>
</dbReference>
<proteinExistence type="predicted"/>